<feature type="compositionally biased region" description="Basic and acidic residues" evidence="1">
    <location>
        <begin position="132"/>
        <end position="141"/>
    </location>
</feature>
<dbReference type="EnsemblMetazoa" id="AEPI010923-RA">
    <property type="protein sequence ID" value="AEPI010923-PA"/>
    <property type="gene ID" value="AEPI010923"/>
</dbReference>
<reference evidence="3" key="2">
    <citation type="submission" date="2020-05" db="UniProtKB">
        <authorList>
            <consortium name="EnsemblMetazoa"/>
        </authorList>
    </citation>
    <scope>IDENTIFICATION</scope>
    <source>
        <strain evidence="3">Epiroticus2</strain>
    </source>
</reference>
<accession>A0A182PVD6</accession>
<reference evidence="4" key="1">
    <citation type="submission" date="2013-03" db="EMBL/GenBank/DDBJ databases">
        <title>The Genome Sequence of Anopheles epiroticus epiroticus2.</title>
        <authorList>
            <consortium name="The Broad Institute Genomics Platform"/>
            <person name="Neafsey D.E."/>
            <person name="Howell P."/>
            <person name="Walker B."/>
            <person name="Young S.K."/>
            <person name="Zeng Q."/>
            <person name="Gargeya S."/>
            <person name="Fitzgerald M."/>
            <person name="Haas B."/>
            <person name="Abouelleil A."/>
            <person name="Allen A.W."/>
            <person name="Alvarado L."/>
            <person name="Arachchi H.M."/>
            <person name="Berlin A.M."/>
            <person name="Chapman S.B."/>
            <person name="Gainer-Dewar J."/>
            <person name="Goldberg J."/>
            <person name="Griggs A."/>
            <person name="Gujja S."/>
            <person name="Hansen M."/>
            <person name="Howarth C."/>
            <person name="Imamovic A."/>
            <person name="Ireland A."/>
            <person name="Larimer J."/>
            <person name="McCowan C."/>
            <person name="Murphy C."/>
            <person name="Pearson M."/>
            <person name="Poon T.W."/>
            <person name="Priest M."/>
            <person name="Roberts A."/>
            <person name="Saif S."/>
            <person name="Shea T."/>
            <person name="Sisk P."/>
            <person name="Sykes S."/>
            <person name="Wortman J."/>
            <person name="Nusbaum C."/>
            <person name="Birren B."/>
        </authorList>
    </citation>
    <scope>NUCLEOTIDE SEQUENCE [LARGE SCALE GENOMIC DNA]</scope>
    <source>
        <strain evidence="4">Epiroticus2</strain>
    </source>
</reference>
<evidence type="ECO:0000313" key="3">
    <source>
        <dbReference type="EnsemblMetazoa" id="AEPI010923-PA"/>
    </source>
</evidence>
<feature type="region of interest" description="Disordered" evidence="1">
    <location>
        <begin position="119"/>
        <end position="141"/>
    </location>
</feature>
<dbReference type="Proteomes" id="UP000075885">
    <property type="component" value="Unassembled WGS sequence"/>
</dbReference>
<keyword evidence="4" id="KW-1185">Reference proteome</keyword>
<dbReference type="SUPFAM" id="SSF52540">
    <property type="entry name" value="P-loop containing nucleoside triphosphate hydrolases"/>
    <property type="match status" value="1"/>
</dbReference>
<protein>
    <submittedName>
        <fullName evidence="3">Helicase C-terminal domain-containing protein</fullName>
    </submittedName>
</protein>
<dbReference type="STRING" id="199890.A0A182PVD6"/>
<sequence length="141" mass="15797">MNSKDRVQQLFTELIYDGLNVNATRSDRVQRGRDNVVRAIRRVKFESSSELISRGINFKGVNLVVNYDFPPSTVLNVRDVPVDPGKLPPSSQRMTLIAQLIQSAGGEVPDYMLQLHGSSKKERFLRSSGHRPRSDSSAKAK</sequence>
<organism evidence="3 4">
    <name type="scientific">Anopheles epiroticus</name>
    <dbReference type="NCBI Taxonomy" id="199890"/>
    <lineage>
        <taxon>Eukaryota</taxon>
        <taxon>Metazoa</taxon>
        <taxon>Ecdysozoa</taxon>
        <taxon>Arthropoda</taxon>
        <taxon>Hexapoda</taxon>
        <taxon>Insecta</taxon>
        <taxon>Pterygota</taxon>
        <taxon>Neoptera</taxon>
        <taxon>Endopterygota</taxon>
        <taxon>Diptera</taxon>
        <taxon>Nematocera</taxon>
        <taxon>Culicoidea</taxon>
        <taxon>Culicidae</taxon>
        <taxon>Anophelinae</taxon>
        <taxon>Anopheles</taxon>
    </lineage>
</organism>
<feature type="domain" description="Helicase C-terminal" evidence="2">
    <location>
        <begin position="2"/>
        <end position="73"/>
    </location>
</feature>
<dbReference type="InterPro" id="IPR027417">
    <property type="entry name" value="P-loop_NTPase"/>
</dbReference>
<dbReference type="Gene3D" id="3.40.50.300">
    <property type="entry name" value="P-loop containing nucleotide triphosphate hydrolases"/>
    <property type="match status" value="1"/>
</dbReference>
<dbReference type="VEuPathDB" id="VectorBase:AEPI010923"/>
<dbReference type="Pfam" id="PF00271">
    <property type="entry name" value="Helicase_C"/>
    <property type="match status" value="1"/>
</dbReference>
<evidence type="ECO:0000313" key="4">
    <source>
        <dbReference type="Proteomes" id="UP000075885"/>
    </source>
</evidence>
<dbReference type="AlphaFoldDB" id="A0A182PVD6"/>
<evidence type="ECO:0000259" key="2">
    <source>
        <dbReference type="Pfam" id="PF00271"/>
    </source>
</evidence>
<dbReference type="InterPro" id="IPR001650">
    <property type="entry name" value="Helicase_C-like"/>
</dbReference>
<name>A0A182PVD6_9DIPT</name>
<evidence type="ECO:0000256" key="1">
    <source>
        <dbReference type="SAM" id="MobiDB-lite"/>
    </source>
</evidence>
<proteinExistence type="predicted"/>